<protein>
    <submittedName>
        <fullName evidence="1">Uncharacterized protein</fullName>
    </submittedName>
</protein>
<proteinExistence type="predicted"/>
<accession>A0A8S5U5R6</accession>
<organism evidence="1">
    <name type="scientific">Siphoviridae sp. cteLh2</name>
    <dbReference type="NCBI Taxonomy" id="2825590"/>
    <lineage>
        <taxon>Viruses</taxon>
        <taxon>Duplodnaviria</taxon>
        <taxon>Heunggongvirae</taxon>
        <taxon>Uroviricota</taxon>
        <taxon>Caudoviricetes</taxon>
    </lineage>
</organism>
<sequence>MITYQKYIGDVLMDNTGGYIHLTQWNRSVQNIDEIMLDREQIELLHSELGEILSKDII</sequence>
<evidence type="ECO:0000313" key="1">
    <source>
        <dbReference type="EMBL" id="DAF89799.1"/>
    </source>
</evidence>
<reference evidence="1" key="1">
    <citation type="journal article" date="2021" name="Proc. Natl. Acad. Sci. U.S.A.">
        <title>A Catalog of Tens of Thousands of Viruses from Human Metagenomes Reveals Hidden Associations with Chronic Diseases.</title>
        <authorList>
            <person name="Tisza M.J."/>
            <person name="Buck C.B."/>
        </authorList>
    </citation>
    <scope>NUCLEOTIDE SEQUENCE</scope>
    <source>
        <strain evidence="1">CteLh2</strain>
    </source>
</reference>
<dbReference type="EMBL" id="BK016017">
    <property type="protein sequence ID" value="DAF89799.1"/>
    <property type="molecule type" value="Genomic_DNA"/>
</dbReference>
<name>A0A8S5U5R6_9CAUD</name>